<dbReference type="InterPro" id="IPR046454">
    <property type="entry name" value="GpA_endonuclease"/>
</dbReference>
<evidence type="ECO:0000256" key="1">
    <source>
        <dbReference type="SAM" id="MobiDB-lite"/>
    </source>
</evidence>
<accession>A0A517YFA3</accession>
<feature type="region of interest" description="Disordered" evidence="1">
    <location>
        <begin position="275"/>
        <end position="295"/>
    </location>
</feature>
<dbReference type="EMBL" id="CP036274">
    <property type="protein sequence ID" value="QDU28906.1"/>
    <property type="molecule type" value="Genomic_DNA"/>
</dbReference>
<sequence>MVADPRKLRPGELCRLLNSTTLGEVISERQLLRHRNRAGLRIGDGQHVDLLRYVGWLVEQTHVPKPEIEVDPYEELKDRARARNAALSLAGRDIGELPEVANPQRKARAQDDFQFFCEEYFHTTFHHPWSDDHLKVIRKIQKAVIEGGLFAMAMPRGSGKSSLCEVACIWALLFGHRQFVCLIGSDEGHAAEMLESIKTELEGNDLLLEDYPEVVYPIRALDGIANRCSGQLYQGERTHISWTAKEIILPTMPASPASAAVIKVAGLTGRIRGMKHKRSDGQTVRPSLVVLDDPQTDESARSLSQCAQRESILAGAVLGLAGPGQKISGIMPCTVIRPGDMADRILDRDKHPQWQGERTKMIYSFPTNEKLWEEYAQLRADGLRAEVGLYDATAFYIEHQTEMDAGARIAWPARFNEDEASAIQHAMNLRLQNEAAFFAEYQNEPLPEAVPFSTLLSAEEIAAKLNRMPRATVPSNYTQLTAYIDVQGNLLYYLVCAWTEDFSGYVIDYGCYPDQRRDYFTLRDANPTLLSVAPGTAQEGAIFAGLQGLTADLLGREWQQEGGGILRIGACLIDANWGASTDTVYEFCRRSTFGGVLMPSHGRYVGAASVPFAEYKRQPGERVGHNWRIPSTYGKRACRHVTYDTNYWKTFVFARLAVAMGDRSCLSIFGTEPNRHRLLSEHLTAEYPVTTQGRGRTVEEWKVRPNHPDNHWFDCLVGNAVAASMLGVHLETGTKIERKRISLRELAERPTARQLAEQTARKQVTIPEHMRRR</sequence>
<keyword evidence="4" id="KW-1185">Reference proteome</keyword>
<evidence type="ECO:0000313" key="3">
    <source>
        <dbReference type="EMBL" id="QDU28906.1"/>
    </source>
</evidence>
<dbReference type="KEGG" id="aagg:ETAA8_40120"/>
<organism evidence="3 4">
    <name type="scientific">Anatilimnocola aggregata</name>
    <dbReference type="NCBI Taxonomy" id="2528021"/>
    <lineage>
        <taxon>Bacteria</taxon>
        <taxon>Pseudomonadati</taxon>
        <taxon>Planctomycetota</taxon>
        <taxon>Planctomycetia</taxon>
        <taxon>Pirellulales</taxon>
        <taxon>Pirellulaceae</taxon>
        <taxon>Anatilimnocola</taxon>
    </lineage>
</organism>
<dbReference type="GO" id="GO:0004519">
    <property type="term" value="F:endonuclease activity"/>
    <property type="evidence" value="ECO:0007669"/>
    <property type="project" value="InterPro"/>
</dbReference>
<dbReference type="RefSeq" id="WP_145091951.1">
    <property type="nucleotide sequence ID" value="NZ_CP036274.1"/>
</dbReference>
<proteinExistence type="predicted"/>
<protein>
    <submittedName>
        <fullName evidence="3">Phage terminase large subunit (GpA)</fullName>
    </submittedName>
</protein>
<dbReference type="Pfam" id="PF20454">
    <property type="entry name" value="GpA_nuclease"/>
    <property type="match status" value="1"/>
</dbReference>
<evidence type="ECO:0000313" key="4">
    <source>
        <dbReference type="Proteomes" id="UP000315017"/>
    </source>
</evidence>
<dbReference type="AlphaFoldDB" id="A0A517YFA3"/>
<dbReference type="Gene3D" id="3.40.50.300">
    <property type="entry name" value="P-loop containing nucleotide triphosphate hydrolases"/>
    <property type="match status" value="1"/>
</dbReference>
<evidence type="ECO:0000259" key="2">
    <source>
        <dbReference type="Pfam" id="PF20454"/>
    </source>
</evidence>
<dbReference type="OrthoDB" id="234808at2"/>
<gene>
    <name evidence="3" type="ORF">ETAA8_40120</name>
</gene>
<feature type="domain" description="Terminase large subunit GpA endonuclease" evidence="2">
    <location>
        <begin position="456"/>
        <end position="729"/>
    </location>
</feature>
<name>A0A517YFA3_9BACT</name>
<dbReference type="InterPro" id="IPR027417">
    <property type="entry name" value="P-loop_NTPase"/>
</dbReference>
<reference evidence="3 4" key="1">
    <citation type="submission" date="2019-02" db="EMBL/GenBank/DDBJ databases">
        <title>Deep-cultivation of Planctomycetes and their phenomic and genomic characterization uncovers novel biology.</title>
        <authorList>
            <person name="Wiegand S."/>
            <person name="Jogler M."/>
            <person name="Boedeker C."/>
            <person name="Pinto D."/>
            <person name="Vollmers J."/>
            <person name="Rivas-Marin E."/>
            <person name="Kohn T."/>
            <person name="Peeters S.H."/>
            <person name="Heuer A."/>
            <person name="Rast P."/>
            <person name="Oberbeckmann S."/>
            <person name="Bunk B."/>
            <person name="Jeske O."/>
            <person name="Meyerdierks A."/>
            <person name="Storesund J.E."/>
            <person name="Kallscheuer N."/>
            <person name="Luecker S."/>
            <person name="Lage O.M."/>
            <person name="Pohl T."/>
            <person name="Merkel B.J."/>
            <person name="Hornburger P."/>
            <person name="Mueller R.-W."/>
            <person name="Bruemmer F."/>
            <person name="Labrenz M."/>
            <person name="Spormann A.M."/>
            <person name="Op den Camp H."/>
            <person name="Overmann J."/>
            <person name="Amann R."/>
            <person name="Jetten M.S.M."/>
            <person name="Mascher T."/>
            <person name="Medema M.H."/>
            <person name="Devos D.P."/>
            <person name="Kaster A.-K."/>
            <person name="Ovreas L."/>
            <person name="Rohde M."/>
            <person name="Galperin M.Y."/>
            <person name="Jogler C."/>
        </authorList>
    </citation>
    <scope>NUCLEOTIDE SEQUENCE [LARGE SCALE GENOMIC DNA]</scope>
    <source>
        <strain evidence="3 4">ETA_A8</strain>
    </source>
</reference>
<dbReference type="Proteomes" id="UP000315017">
    <property type="component" value="Chromosome"/>
</dbReference>